<sequence>MWRSVLCTNWSICKSTSVLNSMRKHTYGTSYICFNSFKSDDFPQRHKHATGIINVSSRYSTLNNYKEPPPDFKKNEEEKLSFMENLVNKAPFGVQPYLRLMRVDKPIGTWLLLWPCYWSISFASSSGLPDPSLLALFGAGAFLMRGAGCTINDLWDKDIDAKVARTKIRPLAKGDISTLDAWMFLGGQLSLALLVLLQLNWHSIVLGASSLALVITYPLVKRVSFWPQLMLGLTFNWGALLGWSAVHASCDWSVVLPLYAACISWTMIYDTIYAHQDKVDDVLVKIKSTALKFGDDTKYYLASFSASMVGLLLVTGYTCQQTWPFYTSVGLTSVLLMSQIKNLNIDDPQNCWKIFKSNRKIGLIIFLGIIGGNLAKEIKDSKIKKNNLLTSESVLNRAEFSFRNAFS</sequence>
<evidence type="ECO:0000256" key="2">
    <source>
        <dbReference type="ARBA" id="ARBA00004141"/>
    </source>
</evidence>
<dbReference type="PANTHER" id="PTHR11048">
    <property type="entry name" value="PRENYLTRANSFERASES"/>
    <property type="match status" value="1"/>
</dbReference>
<dbReference type="GO" id="GO:0008412">
    <property type="term" value="F:4-hydroxybenzoate polyprenyltransferase activity"/>
    <property type="evidence" value="ECO:0007669"/>
    <property type="project" value="UniProtKB-EC"/>
</dbReference>
<keyword evidence="13" id="KW-0999">Mitochondrion inner membrane</keyword>
<accession>A0A8X6QD96</accession>
<comment type="caution">
    <text evidence="14">The sequence shown here is derived from an EMBL/GenBank/DDBJ whole genome shotgun (WGS) entry which is preliminary data.</text>
</comment>
<evidence type="ECO:0000256" key="9">
    <source>
        <dbReference type="ARBA" id="ARBA00023229"/>
    </source>
</evidence>
<evidence type="ECO:0000256" key="1">
    <source>
        <dbReference type="ARBA" id="ARBA00001946"/>
    </source>
</evidence>
<dbReference type="EMBL" id="BMAW01031300">
    <property type="protein sequence ID" value="GFU20510.1"/>
    <property type="molecule type" value="Genomic_DNA"/>
</dbReference>
<dbReference type="Pfam" id="PF01040">
    <property type="entry name" value="UbiA"/>
    <property type="match status" value="1"/>
</dbReference>
<evidence type="ECO:0000313" key="14">
    <source>
        <dbReference type="EMBL" id="GFU20510.1"/>
    </source>
</evidence>
<keyword evidence="15" id="KW-1185">Reference proteome</keyword>
<dbReference type="InterPro" id="IPR030470">
    <property type="entry name" value="UbiA_prenylTrfase_CS"/>
</dbReference>
<dbReference type="EC" id="2.5.1.39" evidence="13"/>
<evidence type="ECO:0000256" key="7">
    <source>
        <dbReference type="ARBA" id="ARBA00022989"/>
    </source>
</evidence>
<comment type="similarity">
    <text evidence="3 13">Belongs to the UbiA prenyltransferase family.</text>
</comment>
<dbReference type="GO" id="GO:0008299">
    <property type="term" value="P:isoprenoid biosynthetic process"/>
    <property type="evidence" value="ECO:0007669"/>
    <property type="project" value="UniProtKB-UniRule"/>
</dbReference>
<comment type="function">
    <text evidence="13">Catalyzes the prenylation of para-hydroxybenzoate (PHB) with an all-trans polyprenyl group. Mediates the second step in the final reaction sequence of coenzyme Q (CoQ) biosynthesis, which is the condensation of the polyisoprenoid side chain with PHB, generating the first membrane-bound Q intermediate.</text>
</comment>
<dbReference type="GO" id="GO:0006744">
    <property type="term" value="P:ubiquinone biosynthetic process"/>
    <property type="evidence" value="ECO:0007669"/>
    <property type="project" value="UniProtKB-UniRule"/>
</dbReference>
<evidence type="ECO:0000256" key="3">
    <source>
        <dbReference type="ARBA" id="ARBA00005985"/>
    </source>
</evidence>
<name>A0A8X6QD96_NEPPI</name>
<feature type="transmembrane region" description="Helical" evidence="13">
    <location>
        <begin position="299"/>
        <end position="317"/>
    </location>
</feature>
<comment type="catalytic activity">
    <reaction evidence="11">
        <text>all-trans-nonaprenyl diphosphate + 4-hydroxybenzoate = 4-hydroxy-3-(all-trans-nonaprenyl)benzoate + diphosphate</text>
        <dbReference type="Rhea" id="RHEA:17709"/>
        <dbReference type="ChEBI" id="CHEBI:17879"/>
        <dbReference type="ChEBI" id="CHEBI:33019"/>
        <dbReference type="ChEBI" id="CHEBI:58391"/>
        <dbReference type="ChEBI" id="CHEBI:84502"/>
        <dbReference type="EC" id="2.5.1.39"/>
    </reaction>
    <physiologicalReaction direction="left-to-right" evidence="11">
        <dbReference type="Rhea" id="RHEA:17710"/>
    </physiologicalReaction>
</comment>
<dbReference type="AlphaFoldDB" id="A0A8X6QD96"/>
<feature type="transmembrane region" description="Helical" evidence="13">
    <location>
        <begin position="203"/>
        <end position="220"/>
    </location>
</feature>
<dbReference type="PANTHER" id="PTHR11048:SF28">
    <property type="entry name" value="4-HYDROXYBENZOATE POLYPRENYLTRANSFERASE, MITOCHONDRIAL"/>
    <property type="match status" value="1"/>
</dbReference>
<evidence type="ECO:0000256" key="11">
    <source>
        <dbReference type="ARBA" id="ARBA00050454"/>
    </source>
</evidence>
<evidence type="ECO:0000256" key="5">
    <source>
        <dbReference type="ARBA" id="ARBA00022688"/>
    </source>
</evidence>
<dbReference type="FunFam" id="1.20.120.1780:FF:000001">
    <property type="entry name" value="4-hydroxybenzoate octaprenyltransferase"/>
    <property type="match status" value="1"/>
</dbReference>
<keyword evidence="6 13" id="KW-0812">Transmembrane</keyword>
<evidence type="ECO:0000256" key="6">
    <source>
        <dbReference type="ARBA" id="ARBA00022692"/>
    </source>
</evidence>
<comment type="catalytic activity">
    <reaction evidence="10">
        <text>all-trans-decaprenyl diphosphate + 4-hydroxybenzoate = 4-hydroxy-3-(all-trans-decaprenyl)benzoate + diphosphate</text>
        <dbReference type="Rhea" id="RHEA:44564"/>
        <dbReference type="ChEBI" id="CHEBI:17879"/>
        <dbReference type="ChEBI" id="CHEBI:33019"/>
        <dbReference type="ChEBI" id="CHEBI:60721"/>
        <dbReference type="ChEBI" id="CHEBI:84503"/>
        <dbReference type="EC" id="2.5.1.39"/>
    </reaction>
    <physiologicalReaction direction="left-to-right" evidence="10">
        <dbReference type="Rhea" id="RHEA:44565"/>
    </physiologicalReaction>
</comment>
<dbReference type="PROSITE" id="PS00943">
    <property type="entry name" value="UBIA"/>
    <property type="match status" value="1"/>
</dbReference>
<keyword evidence="4 13" id="KW-0808">Transferase</keyword>
<dbReference type="Gene3D" id="1.10.357.140">
    <property type="entry name" value="UbiA prenyltransferase"/>
    <property type="match status" value="1"/>
</dbReference>
<dbReference type="HAMAP" id="MF_01635">
    <property type="entry name" value="UbiA"/>
    <property type="match status" value="1"/>
</dbReference>
<keyword evidence="9 13" id="KW-0414">Isoprene biosynthesis</keyword>
<comment type="pathway">
    <text evidence="13">Cofactor biosynthesis; ubiquinone biosynthesis.</text>
</comment>
<dbReference type="FunFam" id="1.10.357.140:FF:000003">
    <property type="entry name" value="4-hydroxybenzoate polyprenyltransferase, mitochondrial"/>
    <property type="match status" value="1"/>
</dbReference>
<dbReference type="GO" id="GO:0005743">
    <property type="term" value="C:mitochondrial inner membrane"/>
    <property type="evidence" value="ECO:0007669"/>
    <property type="project" value="UniProtKB-SubCell"/>
</dbReference>
<evidence type="ECO:0000256" key="12">
    <source>
        <dbReference type="ARBA" id="ARBA00051182"/>
    </source>
</evidence>
<dbReference type="InterPro" id="IPR044878">
    <property type="entry name" value="UbiA_sf"/>
</dbReference>
<keyword evidence="5 13" id="KW-0831">Ubiquinone biosynthesis</keyword>
<dbReference type="OrthoDB" id="18170at2759"/>
<evidence type="ECO:0000256" key="10">
    <source>
        <dbReference type="ARBA" id="ARBA00049890"/>
    </source>
</evidence>
<proteinExistence type="inferred from homology"/>
<evidence type="ECO:0000256" key="4">
    <source>
        <dbReference type="ARBA" id="ARBA00022679"/>
    </source>
</evidence>
<dbReference type="InterPro" id="IPR006370">
    <property type="entry name" value="HB_polyprenyltransferase-like"/>
</dbReference>
<feature type="transmembrane region" description="Helical" evidence="13">
    <location>
        <begin position="229"/>
        <end position="246"/>
    </location>
</feature>
<feature type="transmembrane region" description="Helical" evidence="13">
    <location>
        <begin position="252"/>
        <end position="269"/>
    </location>
</feature>
<comment type="cofactor">
    <cofactor evidence="1 13">
        <name>Mg(2+)</name>
        <dbReference type="ChEBI" id="CHEBI:18420"/>
    </cofactor>
</comment>
<comment type="subcellular location">
    <subcellularLocation>
        <location evidence="2">Membrane</location>
        <topology evidence="2">Multi-pass membrane protein</topology>
    </subcellularLocation>
    <subcellularLocation>
        <location evidence="13">Mitochondrion inner membrane</location>
        <topology evidence="13">Multi-pass membrane protein</topology>
        <orientation evidence="13">Matrix side</orientation>
    </subcellularLocation>
</comment>
<dbReference type="Proteomes" id="UP000887013">
    <property type="component" value="Unassembled WGS sequence"/>
</dbReference>
<protein>
    <recommendedName>
        <fullName evidence="13">4-hydroxybenzoate polyprenyltransferase, mitochondrial</fullName>
        <shortName evidence="13">4-HB polyprenyltransferase</shortName>
        <ecNumber evidence="13">2.5.1.39</ecNumber>
    </recommendedName>
    <alternativeName>
        <fullName evidence="13">Para-hydroxybenzoate--polyprenyltransferase</fullName>
        <shortName evidence="13">PHB:PPT</shortName>
        <shortName evidence="13">PHB:polyprenyltransferase</shortName>
    </alternativeName>
</protein>
<dbReference type="NCBIfam" id="TIGR01474">
    <property type="entry name" value="ubiA_proteo"/>
    <property type="match status" value="1"/>
</dbReference>
<reference evidence="14" key="1">
    <citation type="submission" date="2020-08" db="EMBL/GenBank/DDBJ databases">
        <title>Multicomponent nature underlies the extraordinary mechanical properties of spider dragline silk.</title>
        <authorList>
            <person name="Kono N."/>
            <person name="Nakamura H."/>
            <person name="Mori M."/>
            <person name="Yoshida Y."/>
            <person name="Ohtoshi R."/>
            <person name="Malay A.D."/>
            <person name="Moran D.A.P."/>
            <person name="Tomita M."/>
            <person name="Numata K."/>
            <person name="Arakawa K."/>
        </authorList>
    </citation>
    <scope>NUCLEOTIDE SEQUENCE</scope>
</reference>
<gene>
    <name evidence="14" type="primary">coq2</name>
    <name evidence="14" type="ORF">NPIL_255991</name>
</gene>
<organism evidence="14 15">
    <name type="scientific">Nephila pilipes</name>
    <name type="common">Giant wood spider</name>
    <name type="synonym">Nephila maculata</name>
    <dbReference type="NCBI Taxonomy" id="299642"/>
    <lineage>
        <taxon>Eukaryota</taxon>
        <taxon>Metazoa</taxon>
        <taxon>Ecdysozoa</taxon>
        <taxon>Arthropoda</taxon>
        <taxon>Chelicerata</taxon>
        <taxon>Arachnida</taxon>
        <taxon>Araneae</taxon>
        <taxon>Araneomorphae</taxon>
        <taxon>Entelegynae</taxon>
        <taxon>Araneoidea</taxon>
        <taxon>Nephilidae</taxon>
        <taxon>Nephila</taxon>
    </lineage>
</organism>
<evidence type="ECO:0000256" key="8">
    <source>
        <dbReference type="ARBA" id="ARBA00023136"/>
    </source>
</evidence>
<comment type="catalytic activity">
    <reaction evidence="12">
        <text>an all-trans-polyprenyl diphosphate + 4-hydroxybenzoate = a 4-hydroxy-3-(all-trans-polyprenyl)benzoate + diphosphate</text>
        <dbReference type="Rhea" id="RHEA:44504"/>
        <dbReference type="Rhea" id="RHEA-COMP:9514"/>
        <dbReference type="Rhea" id="RHEA-COMP:9564"/>
        <dbReference type="ChEBI" id="CHEBI:17879"/>
        <dbReference type="ChEBI" id="CHEBI:33019"/>
        <dbReference type="ChEBI" id="CHEBI:58914"/>
        <dbReference type="ChEBI" id="CHEBI:78396"/>
        <dbReference type="EC" id="2.5.1.39"/>
    </reaction>
    <physiologicalReaction direction="left-to-right" evidence="12">
        <dbReference type="Rhea" id="RHEA:44505"/>
    </physiologicalReaction>
</comment>
<keyword evidence="13" id="KW-0496">Mitochondrion</keyword>
<dbReference type="InterPro" id="IPR000537">
    <property type="entry name" value="UbiA_prenyltransferase"/>
</dbReference>
<keyword evidence="8 13" id="KW-0472">Membrane</keyword>
<evidence type="ECO:0000313" key="15">
    <source>
        <dbReference type="Proteomes" id="UP000887013"/>
    </source>
</evidence>
<evidence type="ECO:0000256" key="13">
    <source>
        <dbReference type="HAMAP-Rule" id="MF_03189"/>
    </source>
</evidence>
<dbReference type="CDD" id="cd13959">
    <property type="entry name" value="PT_UbiA_COQ2"/>
    <property type="match status" value="1"/>
</dbReference>
<keyword evidence="7 13" id="KW-1133">Transmembrane helix</keyword>
<dbReference type="InterPro" id="IPR039653">
    <property type="entry name" value="Prenyltransferase"/>
</dbReference>